<gene>
    <name evidence="1" type="ORF">METZ01_LOCUS97277</name>
</gene>
<dbReference type="AlphaFoldDB" id="A0A381VXS5"/>
<organism evidence="1">
    <name type="scientific">marine metagenome</name>
    <dbReference type="NCBI Taxonomy" id="408172"/>
    <lineage>
        <taxon>unclassified sequences</taxon>
        <taxon>metagenomes</taxon>
        <taxon>ecological metagenomes</taxon>
    </lineage>
</organism>
<proteinExistence type="predicted"/>
<name>A0A381VXS5_9ZZZZ</name>
<accession>A0A381VXS5</accession>
<sequence length="82" mass="9197">MGHINPSCSQILSAFVLGPVLVHNRNLTQHHHLSVMAIKDLLILTEKIYSRNPLDHCYAQDIYLFVGTNSDENQTEQIPVGS</sequence>
<evidence type="ECO:0000313" key="1">
    <source>
        <dbReference type="EMBL" id="SVA44423.1"/>
    </source>
</evidence>
<protein>
    <submittedName>
        <fullName evidence="1">Uncharacterized protein</fullName>
    </submittedName>
</protein>
<reference evidence="1" key="1">
    <citation type="submission" date="2018-05" db="EMBL/GenBank/DDBJ databases">
        <authorList>
            <person name="Lanie J.A."/>
            <person name="Ng W.-L."/>
            <person name="Kazmierczak K.M."/>
            <person name="Andrzejewski T.M."/>
            <person name="Davidsen T.M."/>
            <person name="Wayne K.J."/>
            <person name="Tettelin H."/>
            <person name="Glass J.I."/>
            <person name="Rusch D."/>
            <person name="Podicherti R."/>
            <person name="Tsui H.-C.T."/>
            <person name="Winkler M.E."/>
        </authorList>
    </citation>
    <scope>NUCLEOTIDE SEQUENCE</scope>
</reference>
<dbReference type="EMBL" id="UINC01009941">
    <property type="protein sequence ID" value="SVA44423.1"/>
    <property type="molecule type" value="Genomic_DNA"/>
</dbReference>